<evidence type="ECO:0000256" key="4">
    <source>
        <dbReference type="ARBA" id="ARBA00022670"/>
    </source>
</evidence>
<evidence type="ECO:0000256" key="8">
    <source>
        <dbReference type="ARBA" id="ARBA00022801"/>
    </source>
</evidence>
<dbReference type="FunFam" id="1.20.58.760:FF:000003">
    <property type="entry name" value="AFG3-like AAA ATPase 2"/>
    <property type="match status" value="1"/>
</dbReference>
<keyword evidence="10 14" id="KW-0067">ATP-binding</keyword>
<dbReference type="GO" id="GO:0005524">
    <property type="term" value="F:ATP binding"/>
    <property type="evidence" value="ECO:0007669"/>
    <property type="project" value="UniProtKB-UniRule"/>
</dbReference>
<keyword evidence="5 14" id="KW-0812">Transmembrane</keyword>
<sequence>MEIKDKNSDNQKPLRKVPNKKIAPKPPKFNLMWLYAILIIGLLIVPQLWGGNTGKQIDFQTFSNTMLKAHDVDHIVAYKSGDLVMAEVYIKKDSLSKPKYSDVNKPQRGFAMSNSESPQYYFTDASYESLKQSLTAAEKDLPDAQKTPVKYEQGKENLLSNWLVQCVIMAVLLVGVWLFIMRRMSGGAGGGPGGQIFNIGKSKATLFDKESQVNVTFNDVAGLEEAKQEVMEIVDFLRNPKKYTNLGGKIPKGALLVGSPGTGKTLLAKAVAGEAQVPFFSLSGSDFVEMFVGVGASRVRDLFRQAKDKAPCIIFIDEIDAIGRARGKNNIVGGNDERENTLNQLLVEMDGFGTDSGIIILAATNRPDVLDSALMRPGRFDRQVSIDKPDLIGREQIFKVHLKPVKVAEGVDAKKLSAQTPGFAGAEIANVCNEAALIAARKNKEAVEMQDFQDAIDRVIGGLEKKNKIISPEEKRIVAYHEAGHAIAGWFLEHADPLVKVSIVPRGVAALGYAQYLPKEQFLYTTEQLLDGMRMTMGGRVAEDIVFGKISTGAQNDLERITKLAYAMVTIYGMNDKVGNVSFNDTQGEYQFNKPYSDKTSELIDNEVRTLIGDVYQSTKQLLIDKREGLEKLANKLIEKEILFQSDLEEILGKRPFDNRTTYDEFVNGPTDSNQDPAAQGLVHEGVSDHSGTFNRNPEETDTTKE</sequence>
<feature type="region of interest" description="Disordered" evidence="16">
    <location>
        <begin position="662"/>
        <end position="706"/>
    </location>
</feature>
<evidence type="ECO:0000256" key="10">
    <source>
        <dbReference type="ARBA" id="ARBA00022840"/>
    </source>
</evidence>
<dbReference type="Proteomes" id="UP000318010">
    <property type="component" value="Unassembled WGS sequence"/>
</dbReference>
<feature type="transmembrane region" description="Helical" evidence="14">
    <location>
        <begin position="29"/>
        <end position="49"/>
    </location>
</feature>
<feature type="binding site" evidence="14">
    <location>
        <position position="485"/>
    </location>
    <ligand>
        <name>Zn(2+)</name>
        <dbReference type="ChEBI" id="CHEBI:29105"/>
        <note>catalytic</note>
    </ligand>
</feature>
<keyword evidence="9 14" id="KW-0862">Zinc</keyword>
<keyword evidence="8 14" id="KW-0378">Hydrolase</keyword>
<dbReference type="RefSeq" id="WP_146269441.1">
    <property type="nucleotide sequence ID" value="NZ_VOEI01000001.1"/>
</dbReference>
<dbReference type="EMBL" id="VOEI01000001">
    <property type="protein sequence ID" value="TWR28648.1"/>
    <property type="molecule type" value="Genomic_DNA"/>
</dbReference>
<keyword evidence="4 14" id="KW-0645">Protease</keyword>
<comment type="similarity">
    <text evidence="2 14">In the C-terminal section; belongs to the peptidase M41 family.</text>
</comment>
<dbReference type="EC" id="3.4.24.-" evidence="14"/>
<evidence type="ECO:0000256" key="12">
    <source>
        <dbReference type="ARBA" id="ARBA00023049"/>
    </source>
</evidence>
<dbReference type="GO" id="GO:0016887">
    <property type="term" value="F:ATP hydrolysis activity"/>
    <property type="evidence" value="ECO:0007669"/>
    <property type="project" value="UniProtKB-UniRule"/>
</dbReference>
<keyword evidence="12 14" id="KW-0482">Metalloprotease</keyword>
<dbReference type="GO" id="GO:0004222">
    <property type="term" value="F:metalloendopeptidase activity"/>
    <property type="evidence" value="ECO:0007669"/>
    <property type="project" value="InterPro"/>
</dbReference>
<dbReference type="PROSITE" id="PS00674">
    <property type="entry name" value="AAA"/>
    <property type="match status" value="1"/>
</dbReference>
<accession>A0A563UB90</accession>
<comment type="function">
    <text evidence="14">Acts as a processive, ATP-dependent zinc metallopeptidase for both cytoplasmic and membrane proteins. Plays a role in the quality control of integral membrane proteins.</text>
</comment>
<evidence type="ECO:0000256" key="11">
    <source>
        <dbReference type="ARBA" id="ARBA00022989"/>
    </source>
</evidence>
<evidence type="ECO:0000256" key="1">
    <source>
        <dbReference type="ARBA" id="ARBA00004141"/>
    </source>
</evidence>
<dbReference type="Pfam" id="PF00004">
    <property type="entry name" value="AAA"/>
    <property type="match status" value="1"/>
</dbReference>
<comment type="similarity">
    <text evidence="14">In the central section; belongs to the AAA ATPase family.</text>
</comment>
<evidence type="ECO:0000256" key="3">
    <source>
        <dbReference type="ARBA" id="ARBA00010550"/>
    </source>
</evidence>
<dbReference type="GO" id="GO:0004176">
    <property type="term" value="F:ATP-dependent peptidase activity"/>
    <property type="evidence" value="ECO:0007669"/>
    <property type="project" value="InterPro"/>
</dbReference>
<dbReference type="PANTHER" id="PTHR43655">
    <property type="entry name" value="ATP-DEPENDENT PROTEASE"/>
    <property type="match status" value="1"/>
</dbReference>
<feature type="region of interest" description="Disordered" evidence="16">
    <location>
        <begin position="1"/>
        <end position="21"/>
    </location>
</feature>
<dbReference type="Pfam" id="PF01434">
    <property type="entry name" value="Peptidase_M41"/>
    <property type="match status" value="1"/>
</dbReference>
<dbReference type="InterPro" id="IPR037219">
    <property type="entry name" value="Peptidase_M41-like"/>
</dbReference>
<feature type="transmembrane region" description="Helical" evidence="14">
    <location>
        <begin position="162"/>
        <end position="180"/>
    </location>
</feature>
<dbReference type="Gene3D" id="3.40.50.300">
    <property type="entry name" value="P-loop containing nucleotide triphosphate hydrolases"/>
    <property type="match status" value="1"/>
</dbReference>
<evidence type="ECO:0000313" key="18">
    <source>
        <dbReference type="EMBL" id="TWR28648.1"/>
    </source>
</evidence>
<comment type="similarity">
    <text evidence="3">In the N-terminal section; belongs to the AAA ATPase family.</text>
</comment>
<feature type="domain" description="AAA+ ATPase" evidence="17">
    <location>
        <begin position="250"/>
        <end position="390"/>
    </location>
</feature>
<dbReference type="GO" id="GO:0005886">
    <property type="term" value="C:plasma membrane"/>
    <property type="evidence" value="ECO:0007669"/>
    <property type="project" value="UniProtKB-SubCell"/>
</dbReference>
<dbReference type="FunFam" id="1.10.8.60:FF:000019">
    <property type="entry name" value="AFG3-like AAA ATPase 2"/>
    <property type="match status" value="1"/>
</dbReference>
<dbReference type="SUPFAM" id="SSF140990">
    <property type="entry name" value="FtsH protease domain-like"/>
    <property type="match status" value="1"/>
</dbReference>
<keyword evidence="11 14" id="KW-1133">Transmembrane helix</keyword>
<dbReference type="InterPro" id="IPR050928">
    <property type="entry name" value="ATP-dep_Zn_Metalloprotease"/>
</dbReference>
<dbReference type="InterPro" id="IPR003593">
    <property type="entry name" value="AAA+_ATPase"/>
</dbReference>
<evidence type="ECO:0000256" key="16">
    <source>
        <dbReference type="SAM" id="MobiDB-lite"/>
    </source>
</evidence>
<dbReference type="GO" id="GO:0030163">
    <property type="term" value="P:protein catabolic process"/>
    <property type="evidence" value="ECO:0007669"/>
    <property type="project" value="UniProtKB-UniRule"/>
</dbReference>
<comment type="subunit">
    <text evidence="14">Homohexamer.</text>
</comment>
<dbReference type="InterPro" id="IPR041569">
    <property type="entry name" value="AAA_lid_3"/>
</dbReference>
<protein>
    <recommendedName>
        <fullName evidence="14">ATP-dependent zinc metalloprotease FtsH</fullName>
        <ecNumber evidence="14">3.4.24.-</ecNumber>
    </recommendedName>
</protein>
<evidence type="ECO:0000256" key="5">
    <source>
        <dbReference type="ARBA" id="ARBA00022692"/>
    </source>
</evidence>
<comment type="caution">
    <text evidence="18">The sequence shown here is derived from an EMBL/GenBank/DDBJ whole genome shotgun (WGS) entry which is preliminary data.</text>
</comment>
<dbReference type="OrthoDB" id="9809379at2"/>
<keyword evidence="19" id="KW-1185">Reference proteome</keyword>
<feature type="binding site" evidence="14">
    <location>
        <begin position="258"/>
        <end position="265"/>
    </location>
    <ligand>
        <name>ATP</name>
        <dbReference type="ChEBI" id="CHEBI:30616"/>
    </ligand>
</feature>
<keyword evidence="7 14" id="KW-0547">Nucleotide-binding</keyword>
<evidence type="ECO:0000313" key="19">
    <source>
        <dbReference type="Proteomes" id="UP000318010"/>
    </source>
</evidence>
<evidence type="ECO:0000256" key="15">
    <source>
        <dbReference type="RuleBase" id="RU003651"/>
    </source>
</evidence>
<organism evidence="18 19">
    <name type="scientific">Mucilaginibacter achroorhodeus</name>
    <dbReference type="NCBI Taxonomy" id="2599294"/>
    <lineage>
        <taxon>Bacteria</taxon>
        <taxon>Pseudomonadati</taxon>
        <taxon>Bacteroidota</taxon>
        <taxon>Sphingobacteriia</taxon>
        <taxon>Sphingobacteriales</taxon>
        <taxon>Sphingobacteriaceae</taxon>
        <taxon>Mucilaginibacter</taxon>
    </lineage>
</organism>
<feature type="compositionally biased region" description="Basic and acidic residues" evidence="16">
    <location>
        <begin position="697"/>
        <end position="706"/>
    </location>
</feature>
<evidence type="ECO:0000259" key="17">
    <source>
        <dbReference type="SMART" id="SM00382"/>
    </source>
</evidence>
<dbReference type="Pfam" id="PF17862">
    <property type="entry name" value="AAA_lid_3"/>
    <property type="match status" value="1"/>
</dbReference>
<feature type="binding site" evidence="14">
    <location>
        <position position="481"/>
    </location>
    <ligand>
        <name>Zn(2+)</name>
        <dbReference type="ChEBI" id="CHEBI:29105"/>
        <note>catalytic</note>
    </ligand>
</feature>
<keyword evidence="14" id="KW-1003">Cell membrane</keyword>
<dbReference type="SMART" id="SM00382">
    <property type="entry name" value="AAA"/>
    <property type="match status" value="1"/>
</dbReference>
<dbReference type="Gene3D" id="3.40.1690.20">
    <property type="match status" value="1"/>
</dbReference>
<evidence type="ECO:0000256" key="9">
    <source>
        <dbReference type="ARBA" id="ARBA00022833"/>
    </source>
</evidence>
<dbReference type="SUPFAM" id="SSF52540">
    <property type="entry name" value="P-loop containing nucleoside triphosphate hydrolases"/>
    <property type="match status" value="1"/>
</dbReference>
<proteinExistence type="inferred from homology"/>
<dbReference type="InterPro" id="IPR000642">
    <property type="entry name" value="Peptidase_M41"/>
</dbReference>
<dbReference type="GO" id="GO:0008270">
    <property type="term" value="F:zinc ion binding"/>
    <property type="evidence" value="ECO:0007669"/>
    <property type="project" value="UniProtKB-UniRule"/>
</dbReference>
<comment type="similarity">
    <text evidence="15">Belongs to the AAA ATPase family.</text>
</comment>
<name>A0A563UB90_9SPHI</name>
<dbReference type="InterPro" id="IPR027417">
    <property type="entry name" value="P-loop_NTPase"/>
</dbReference>
<keyword evidence="13 14" id="KW-0472">Membrane</keyword>
<evidence type="ECO:0000256" key="6">
    <source>
        <dbReference type="ARBA" id="ARBA00022723"/>
    </source>
</evidence>
<dbReference type="FunFam" id="3.40.50.300:FF:000001">
    <property type="entry name" value="ATP-dependent zinc metalloprotease FtsH"/>
    <property type="match status" value="1"/>
</dbReference>
<dbReference type="Gene3D" id="1.10.8.60">
    <property type="match status" value="1"/>
</dbReference>
<dbReference type="HAMAP" id="MF_01458">
    <property type="entry name" value="FtsH"/>
    <property type="match status" value="1"/>
</dbReference>
<comment type="subcellular location">
    <subcellularLocation>
        <location evidence="14">Cell membrane</location>
        <topology evidence="14">Multi-pass membrane protein</topology>
        <orientation evidence="14">Cytoplasmic side</orientation>
    </subcellularLocation>
    <subcellularLocation>
        <location evidence="1">Membrane</location>
        <topology evidence="1">Multi-pass membrane protein</topology>
    </subcellularLocation>
</comment>
<dbReference type="InterPro" id="IPR003960">
    <property type="entry name" value="ATPase_AAA_CS"/>
</dbReference>
<feature type="binding site" evidence="14">
    <location>
        <position position="557"/>
    </location>
    <ligand>
        <name>Zn(2+)</name>
        <dbReference type="ChEBI" id="CHEBI:29105"/>
        <note>catalytic</note>
    </ligand>
</feature>
<comment type="cofactor">
    <cofactor evidence="14">
        <name>Zn(2+)</name>
        <dbReference type="ChEBI" id="CHEBI:29105"/>
    </cofactor>
    <text evidence="14">Binds 1 zinc ion per subunit.</text>
</comment>
<dbReference type="PANTHER" id="PTHR43655:SF2">
    <property type="entry name" value="AFG3 LIKE MATRIX AAA PEPTIDASE SUBUNIT 2, ISOFORM A"/>
    <property type="match status" value="1"/>
</dbReference>
<dbReference type="NCBIfam" id="TIGR01241">
    <property type="entry name" value="FtsH_fam"/>
    <property type="match status" value="1"/>
</dbReference>
<evidence type="ECO:0000256" key="2">
    <source>
        <dbReference type="ARBA" id="ARBA00010044"/>
    </source>
</evidence>
<dbReference type="InterPro" id="IPR003959">
    <property type="entry name" value="ATPase_AAA_core"/>
</dbReference>
<gene>
    <name evidence="18" type="primary">hflB</name>
    <name evidence="14" type="synonym">ftsH</name>
    <name evidence="18" type="ORF">FPZ42_05430</name>
</gene>
<keyword evidence="6 14" id="KW-0479">Metal-binding</keyword>
<feature type="active site" evidence="14">
    <location>
        <position position="482"/>
    </location>
</feature>
<dbReference type="GO" id="GO:0006508">
    <property type="term" value="P:proteolysis"/>
    <property type="evidence" value="ECO:0007669"/>
    <property type="project" value="UniProtKB-KW"/>
</dbReference>
<reference evidence="18 19" key="1">
    <citation type="submission" date="2019-07" db="EMBL/GenBank/DDBJ databases">
        <authorList>
            <person name="Kim J."/>
        </authorList>
    </citation>
    <scope>NUCLEOTIDE SEQUENCE [LARGE SCALE GENOMIC DNA]</scope>
    <source>
        <strain evidence="18 19">MJ1a</strain>
    </source>
</reference>
<evidence type="ECO:0000256" key="13">
    <source>
        <dbReference type="ARBA" id="ARBA00023136"/>
    </source>
</evidence>
<dbReference type="AlphaFoldDB" id="A0A563UB90"/>
<dbReference type="CDD" id="cd19501">
    <property type="entry name" value="RecA-like_FtsH"/>
    <property type="match status" value="1"/>
</dbReference>
<dbReference type="Gene3D" id="1.20.58.760">
    <property type="entry name" value="Peptidase M41"/>
    <property type="match status" value="1"/>
</dbReference>
<evidence type="ECO:0000256" key="7">
    <source>
        <dbReference type="ARBA" id="ARBA00022741"/>
    </source>
</evidence>
<dbReference type="InterPro" id="IPR005936">
    <property type="entry name" value="FtsH"/>
</dbReference>
<evidence type="ECO:0000256" key="14">
    <source>
        <dbReference type="HAMAP-Rule" id="MF_01458"/>
    </source>
</evidence>